<protein>
    <submittedName>
        <fullName evidence="1">2-succinyl-5-enolpyruvyl-6-hydroxy-3-cyclohexene-1-carboxylate synthase</fullName>
        <ecNumber evidence="1">2.2.1.9</ecNumber>
    </submittedName>
</protein>
<name>A0AC61Y611_9FLAO</name>
<comment type="caution">
    <text evidence="1">The sequence shown here is derived from an EMBL/GenBank/DDBJ whole genome shotgun (WGS) entry which is preliminary data.</text>
</comment>
<gene>
    <name evidence="1" type="primary">menD</name>
    <name evidence="1" type="ORF">FVB9532_01140</name>
</gene>
<reference evidence="1" key="1">
    <citation type="submission" date="2019-09" db="EMBL/GenBank/DDBJ databases">
        <authorList>
            <person name="Rodrigo-Torres L."/>
            <person name="Arahal R. D."/>
            <person name="Lucena T."/>
        </authorList>
    </citation>
    <scope>NUCLEOTIDE SEQUENCE</scope>
    <source>
        <strain evidence="1">ISS653</strain>
    </source>
</reference>
<dbReference type="Proteomes" id="UP000356253">
    <property type="component" value="Unassembled WGS sequence"/>
</dbReference>
<keyword evidence="1" id="KW-0808">Transferase</keyword>
<keyword evidence="2" id="KW-1185">Reference proteome</keyword>
<proteinExistence type="predicted"/>
<evidence type="ECO:0000313" key="2">
    <source>
        <dbReference type="Proteomes" id="UP000356253"/>
    </source>
</evidence>
<evidence type="ECO:0000313" key="1">
    <source>
        <dbReference type="EMBL" id="VVU99879.1"/>
    </source>
</evidence>
<accession>A0AC61Y611</accession>
<dbReference type="EMBL" id="CABVMM010000004">
    <property type="protein sequence ID" value="VVU99879.1"/>
    <property type="molecule type" value="Genomic_DNA"/>
</dbReference>
<dbReference type="EC" id="2.2.1.9" evidence="1"/>
<organism evidence="1 2">
    <name type="scientific">Mesonia oceanica</name>
    <dbReference type="NCBI Taxonomy" id="2687242"/>
    <lineage>
        <taxon>Bacteria</taxon>
        <taxon>Pseudomonadati</taxon>
        <taxon>Bacteroidota</taxon>
        <taxon>Flavobacteriia</taxon>
        <taxon>Flavobacteriales</taxon>
        <taxon>Flavobacteriaceae</taxon>
        <taxon>Mesonia</taxon>
    </lineage>
</organism>
<sequence length="580" mass="65960">MQYSSIPLAQSITLLCLSKGIKNVVISPGSRNAPLTISFSNHPEIEAYSVVDERSAAFFALGLAQQLQEPVALCCSSGSALLNYYPAIAEAFYSDVPLVVISADRPVERIDIGDGQTIRQKNVYQNHILYSANLYSELVLEESATIDPKLKQKLFEAQKHNEREINLALNTAIEQNGPVHINAPFYEPLYQLVEKPTVHPLTIEPIREPKTTTEKALKAYAEIWNQAKRKLVLVGVNKPNAIEQKFLDELAEDPSVLVFTETTSNLHHEKFITRIDKLIAPIEVSAAKEEEFQQLQPDILLTFGGLIISKKIKAFLRTYQPKHHWHVDAKKAFDTFFCLNKHFDVNANEFFSKFIPLTQGVKSNYRDQWLQVNAQRDIHHDRYMEEIPFCDLKAFRQILQQMPEQQVIHLSNSSVVRYAQLFRLYPSLQVYCNRGTSGIDGSSSTAVGAAVKAKFPTTLITGDVSFLYDSNALWNNYIPKTFRIIIINNQGGGIFRILPGAKEAEHFSTFFETTHNLRANHLAEMYGFSYQAATDEMSLKKELIQFYAEGDQPKILEIFTPREENDKYLKNYFKVLLPKD</sequence>